<dbReference type="EMBL" id="JBHUHF010000001">
    <property type="protein sequence ID" value="MFD2025063.1"/>
    <property type="molecule type" value="Genomic_DNA"/>
</dbReference>
<name>A0ABW4V5D8_9MICO</name>
<sequence>MADMFQRAVRFAAPEWPADNAVRWSGLAQQASGVGQGMGASGARFADLVAHIRSLLAQGAFDAVADRLGERRVLRALLTVWAADDLAWMSMPTLFPAARTQLLERPSRLTCTVLAALFWKVFDRLEAAGQGLFAAVGGTLYEVAQQVVADDGDTAGPLSAIARSPGHWLTAQSPATLAADLVTAGLSMDDHLRAVGVAGMEGRFGILARREYYLAEIARADHSLDGHPFLTDVTREAVKAAETENDLSFGHALLTALCDKPMAVDPSTQWLEAITGIGGDPRLREKEHWRRWWSAIRPDLTERAARWMVGADLQVYFDALDDYATHHGTDSMRRMLPARTTFLRGLYRSGLVREVRLILGDEVRRGIMRRSRGVSIDAARYIGANAAETAVVVLTCEGFTVVEGSHNFQIYLYAGDPLPMLTDPRRRVYSLTDFKDTVPERHRGIHGEGRQTRYRHNEIWQPKALEFLRGIGVTVDPRAVYSAGDFEKQRRRELYGATTYTTTHRRTGWN</sequence>
<protein>
    <submittedName>
        <fullName evidence="2">EH signature domain-containing protein</fullName>
    </submittedName>
</protein>
<evidence type="ECO:0000313" key="2">
    <source>
        <dbReference type="EMBL" id="MFD2025063.1"/>
    </source>
</evidence>
<accession>A0ABW4V5D8</accession>
<organism evidence="2 3">
    <name type="scientific">Promicromonospora aerolata</name>
    <dbReference type="NCBI Taxonomy" id="195749"/>
    <lineage>
        <taxon>Bacteria</taxon>
        <taxon>Bacillati</taxon>
        <taxon>Actinomycetota</taxon>
        <taxon>Actinomycetes</taxon>
        <taxon>Micrococcales</taxon>
        <taxon>Promicromonosporaceae</taxon>
        <taxon>Promicromonospora</taxon>
    </lineage>
</organism>
<dbReference type="InterPro" id="IPR028943">
    <property type="entry name" value="ZorC_EH_Signature_dom"/>
</dbReference>
<evidence type="ECO:0000259" key="1">
    <source>
        <dbReference type="Pfam" id="PF15611"/>
    </source>
</evidence>
<comment type="caution">
    <text evidence="2">The sequence shown here is derived from an EMBL/GenBank/DDBJ whole genome shotgun (WGS) entry which is preliminary data.</text>
</comment>
<reference evidence="3" key="1">
    <citation type="journal article" date="2019" name="Int. J. Syst. Evol. Microbiol.">
        <title>The Global Catalogue of Microorganisms (GCM) 10K type strain sequencing project: providing services to taxonomists for standard genome sequencing and annotation.</title>
        <authorList>
            <consortium name="The Broad Institute Genomics Platform"/>
            <consortium name="The Broad Institute Genome Sequencing Center for Infectious Disease"/>
            <person name="Wu L."/>
            <person name="Ma J."/>
        </authorList>
    </citation>
    <scope>NUCLEOTIDE SEQUENCE [LARGE SCALE GENOMIC DNA]</scope>
    <source>
        <strain evidence="3">CCM 7043</strain>
    </source>
</reference>
<dbReference type="RefSeq" id="WP_377196979.1">
    <property type="nucleotide sequence ID" value="NZ_JBHUHF010000001.1"/>
</dbReference>
<dbReference type="Proteomes" id="UP001597338">
    <property type="component" value="Unassembled WGS sequence"/>
</dbReference>
<gene>
    <name evidence="2" type="ORF">ACFSL2_06020</name>
</gene>
<keyword evidence="3" id="KW-1185">Reference proteome</keyword>
<dbReference type="Pfam" id="PF15611">
    <property type="entry name" value="EH_Signature"/>
    <property type="match status" value="1"/>
</dbReference>
<feature type="domain" description="Zorya protein ZorC EH" evidence="1">
    <location>
        <begin position="34"/>
        <end position="466"/>
    </location>
</feature>
<proteinExistence type="predicted"/>
<evidence type="ECO:0000313" key="3">
    <source>
        <dbReference type="Proteomes" id="UP001597338"/>
    </source>
</evidence>